<proteinExistence type="predicted"/>
<feature type="domain" description="Succinylglutamate desuccinylase/Aspartoacylase catalytic" evidence="5">
    <location>
        <begin position="46"/>
        <end position="224"/>
    </location>
</feature>
<dbReference type="Proteomes" id="UP001169862">
    <property type="component" value="Unassembled WGS sequence"/>
</dbReference>
<dbReference type="RefSeq" id="WP_075179196.1">
    <property type="nucleotide sequence ID" value="NZ_CAXPFL010000047.1"/>
</dbReference>
<keyword evidence="3" id="KW-0378">Hydrolase</keyword>
<evidence type="ECO:0000256" key="4">
    <source>
        <dbReference type="ARBA" id="ARBA00022833"/>
    </source>
</evidence>
<name>A0AAW7XH88_9GAMM</name>
<dbReference type="AlphaFoldDB" id="A0AAW7XH88"/>
<organism evidence="6 8">
    <name type="scientific">Neptunomonas phycophila</name>
    <dbReference type="NCBI Taxonomy" id="1572645"/>
    <lineage>
        <taxon>Bacteria</taxon>
        <taxon>Pseudomonadati</taxon>
        <taxon>Pseudomonadota</taxon>
        <taxon>Gammaproteobacteria</taxon>
        <taxon>Oceanospirillales</taxon>
        <taxon>Oceanospirillaceae</taxon>
        <taxon>Neptunomonas</taxon>
    </lineage>
</organism>
<keyword evidence="9" id="KW-1185">Reference proteome</keyword>
<dbReference type="CDD" id="cd06251">
    <property type="entry name" value="M14_ASTE_ASPA-like"/>
    <property type="match status" value="1"/>
</dbReference>
<dbReference type="PANTHER" id="PTHR37326:SF2">
    <property type="entry name" value="SUCCINYLGLUTAMATE DESUCCINYLASE_ASPARTOACYLASE FAMILY PROTEIN"/>
    <property type="match status" value="1"/>
</dbReference>
<evidence type="ECO:0000256" key="2">
    <source>
        <dbReference type="ARBA" id="ARBA00022723"/>
    </source>
</evidence>
<dbReference type="GO" id="GO:0046872">
    <property type="term" value="F:metal ion binding"/>
    <property type="evidence" value="ECO:0007669"/>
    <property type="project" value="UniProtKB-KW"/>
</dbReference>
<keyword evidence="2" id="KW-0479">Metal-binding</keyword>
<dbReference type="GO" id="GO:0016811">
    <property type="term" value="F:hydrolase activity, acting on carbon-nitrogen (but not peptide) bonds, in linear amides"/>
    <property type="evidence" value="ECO:0007669"/>
    <property type="project" value="InterPro"/>
</dbReference>
<reference evidence="6" key="1">
    <citation type="submission" date="2023-07" db="EMBL/GenBank/DDBJ databases">
        <title>Genome content predicts the carbon catabolic preferences of heterotrophic bacteria.</title>
        <authorList>
            <person name="Gralka M."/>
        </authorList>
    </citation>
    <scope>NUCLEOTIDE SEQUENCE</scope>
    <source>
        <strain evidence="7">5G01</strain>
        <strain evidence="6">I2M16</strain>
    </source>
</reference>
<dbReference type="PIRSF" id="PIRSF039012">
    <property type="entry name" value="ASP"/>
    <property type="match status" value="1"/>
</dbReference>
<dbReference type="InterPro" id="IPR055438">
    <property type="entry name" value="AstE_AspA_cat"/>
</dbReference>
<dbReference type="EMBL" id="JAUOPG010000005">
    <property type="protein sequence ID" value="MDO6453688.1"/>
    <property type="molecule type" value="Genomic_DNA"/>
</dbReference>
<dbReference type="Gene3D" id="3.40.630.10">
    <property type="entry name" value="Zn peptidases"/>
    <property type="match status" value="1"/>
</dbReference>
<dbReference type="PANTHER" id="PTHR37326">
    <property type="entry name" value="BLL3975 PROTEIN"/>
    <property type="match status" value="1"/>
</dbReference>
<evidence type="ECO:0000313" key="7">
    <source>
        <dbReference type="EMBL" id="MDP2523334.1"/>
    </source>
</evidence>
<dbReference type="Proteomes" id="UP001177341">
    <property type="component" value="Unassembled WGS sequence"/>
</dbReference>
<dbReference type="Pfam" id="PF24827">
    <property type="entry name" value="AstE_AspA_cat"/>
    <property type="match status" value="1"/>
</dbReference>
<evidence type="ECO:0000313" key="6">
    <source>
        <dbReference type="EMBL" id="MDO6453688.1"/>
    </source>
</evidence>
<comment type="caution">
    <text evidence="6">The sequence shown here is derived from an EMBL/GenBank/DDBJ whole genome shotgun (WGS) entry which is preliminary data.</text>
</comment>
<dbReference type="InterPro" id="IPR053138">
    <property type="entry name" value="N-alpha-Ac-DABA_deacetylase"/>
</dbReference>
<dbReference type="GeneID" id="89454946"/>
<accession>A0AAW7XH88</accession>
<dbReference type="EMBL" id="JAUYVO010000008">
    <property type="protein sequence ID" value="MDP2523334.1"/>
    <property type="molecule type" value="Genomic_DNA"/>
</dbReference>
<evidence type="ECO:0000313" key="9">
    <source>
        <dbReference type="Proteomes" id="UP001177341"/>
    </source>
</evidence>
<comment type="cofactor">
    <cofactor evidence="1">
        <name>Zn(2+)</name>
        <dbReference type="ChEBI" id="CHEBI:29105"/>
    </cofactor>
</comment>
<dbReference type="InterPro" id="IPR043795">
    <property type="entry name" value="N-alpha-Ac-DABA-like"/>
</dbReference>
<evidence type="ECO:0000313" key="8">
    <source>
        <dbReference type="Proteomes" id="UP001169862"/>
    </source>
</evidence>
<evidence type="ECO:0000259" key="5">
    <source>
        <dbReference type="Pfam" id="PF24827"/>
    </source>
</evidence>
<dbReference type="GO" id="GO:0016788">
    <property type="term" value="F:hydrolase activity, acting on ester bonds"/>
    <property type="evidence" value="ECO:0007669"/>
    <property type="project" value="InterPro"/>
</dbReference>
<evidence type="ECO:0000256" key="1">
    <source>
        <dbReference type="ARBA" id="ARBA00001947"/>
    </source>
</evidence>
<evidence type="ECO:0000256" key="3">
    <source>
        <dbReference type="ARBA" id="ARBA00022801"/>
    </source>
</evidence>
<keyword evidence="4" id="KW-0862">Zinc</keyword>
<gene>
    <name evidence="6" type="ORF">Q4490_08925</name>
    <name evidence="7" type="ORF">Q8W30_12210</name>
</gene>
<sequence length="341" mass="37265">MRKSFEIAGITVAPGSRTVVDLPMPKQSNHSNMNMPLHVVHGRRNGPVLFISAAIHGDELNGIEVIRRVLAHKSIAKIAGTLIAIPVVNSYGLIQQSRYLPDRRDLNRSFPGSQKGSLAARLAHLFVEEVVSKCTHGIDLHTGAVHRSNLPQIRADLDDDETRKLAESFGVPVLLNASLRDGSLRGACKEYGIPVLLYEAGEALRYDESSIRAGVTGVMNVMRTLGMLPASRRKGRAYEPYIARKSVWVRATESGMMRMIVSQGEHVAKGELLGYIDDPYSGGQHAVNATHEGVVIGRLELPMVHEGDAVVHIACFEDSVSDVADEVESFQIDYTEDQIGD</sequence>
<dbReference type="SUPFAM" id="SSF53187">
    <property type="entry name" value="Zn-dependent exopeptidases"/>
    <property type="match status" value="1"/>
</dbReference>
<protein>
    <submittedName>
        <fullName evidence="6">Succinylglutamate desuccinylase/aspartoacylase family protein</fullName>
    </submittedName>
</protein>